<evidence type="ECO:0000256" key="3">
    <source>
        <dbReference type="ARBA" id="ARBA00022737"/>
    </source>
</evidence>
<feature type="compositionally biased region" description="Basic and acidic residues" evidence="6">
    <location>
        <begin position="520"/>
        <end position="536"/>
    </location>
</feature>
<feature type="compositionally biased region" description="Basic residues" evidence="6">
    <location>
        <begin position="20"/>
        <end position="29"/>
    </location>
</feature>
<dbReference type="SUPFAM" id="SSF50978">
    <property type="entry name" value="WD40 repeat-like"/>
    <property type="match status" value="1"/>
</dbReference>
<accession>A0ABP0ZGR5</accession>
<gene>
    <name evidence="8" type="ORF">LODBEIA_P05600</name>
</gene>
<feature type="compositionally biased region" description="Polar residues" evidence="6">
    <location>
        <begin position="44"/>
        <end position="57"/>
    </location>
</feature>
<dbReference type="PROSITE" id="PS50294">
    <property type="entry name" value="WD_REPEATS_REGION"/>
    <property type="match status" value="1"/>
</dbReference>
<dbReference type="PROSITE" id="PS50082">
    <property type="entry name" value="WD_REPEATS_2"/>
    <property type="match status" value="1"/>
</dbReference>
<evidence type="ECO:0000256" key="1">
    <source>
        <dbReference type="ARBA" id="ARBA00004604"/>
    </source>
</evidence>
<dbReference type="InterPro" id="IPR040315">
    <property type="entry name" value="WDR46/Utp7"/>
</dbReference>
<keyword evidence="4" id="KW-0539">Nucleus</keyword>
<dbReference type="GeneID" id="92205756"/>
<evidence type="ECO:0000256" key="6">
    <source>
        <dbReference type="SAM" id="MobiDB-lite"/>
    </source>
</evidence>
<dbReference type="InterPro" id="IPR036322">
    <property type="entry name" value="WD40_repeat_dom_sf"/>
</dbReference>
<proteinExistence type="predicted"/>
<dbReference type="PANTHER" id="PTHR14085:SF3">
    <property type="entry name" value="WD REPEAT-CONTAINING PROTEIN 46"/>
    <property type="match status" value="1"/>
</dbReference>
<dbReference type="SMART" id="SM00320">
    <property type="entry name" value="WD40"/>
    <property type="match status" value="3"/>
</dbReference>
<dbReference type="RefSeq" id="XP_066827498.1">
    <property type="nucleotide sequence ID" value="XM_066975950.1"/>
</dbReference>
<dbReference type="InterPro" id="IPR012952">
    <property type="entry name" value="BING4_C_dom"/>
</dbReference>
<keyword evidence="3" id="KW-0677">Repeat</keyword>
<evidence type="ECO:0000259" key="7">
    <source>
        <dbReference type="SMART" id="SM01033"/>
    </source>
</evidence>
<keyword evidence="2 5" id="KW-0853">WD repeat</keyword>
<feature type="region of interest" description="Disordered" evidence="6">
    <location>
        <begin position="520"/>
        <end position="563"/>
    </location>
</feature>
<evidence type="ECO:0000256" key="2">
    <source>
        <dbReference type="ARBA" id="ARBA00022574"/>
    </source>
</evidence>
<organism evidence="8 9">
    <name type="scientific">Lodderomyces beijingensis</name>
    <dbReference type="NCBI Taxonomy" id="1775926"/>
    <lineage>
        <taxon>Eukaryota</taxon>
        <taxon>Fungi</taxon>
        <taxon>Dikarya</taxon>
        <taxon>Ascomycota</taxon>
        <taxon>Saccharomycotina</taxon>
        <taxon>Pichiomycetes</taxon>
        <taxon>Debaryomycetaceae</taxon>
        <taxon>Candida/Lodderomyces clade</taxon>
        <taxon>Lodderomyces</taxon>
    </lineage>
</organism>
<feature type="region of interest" description="Disordered" evidence="6">
    <location>
        <begin position="1"/>
        <end position="72"/>
    </location>
</feature>
<dbReference type="Pfam" id="PF08149">
    <property type="entry name" value="BING4CT"/>
    <property type="match status" value="1"/>
</dbReference>
<sequence length="563" mass="63512">MIFANTIPEAPHGTSAHSSTRTRTRKERKRKEEETMSSSKIQKQKTPSQGNGSSSNSRKIKHKAKYSKDKKLNSKLQRIDREYKDALLSKAGTDYLLPEEAGFLEADGPMEKTFKFKQNEIAQAVDSSTASKKFELKLPEFGSYQFDFSRNGRDLLLGGLKGHVAAIDWRSGTLNTELHLNETVHAVKYLQNEQYFAVAQKKYTFIYDKEGTELHRLKQHIESTLLDYLPYHFLLVGAGHTGYLKYHDVSTGELVSEIRTKLGPTLAMKQNPWNAIMHLGHGNGQVTLWSPNAPDPLVKLQSSRGPIRDLAIDREGKYMVVSGADKSMKIWDLRKFKEIDHYYTQTPASSLDISDTGLLGVGWGPHVTVWKDMFKGSHQSDPYMNHLIPGSKVSKVKFAPFEDVLGVGHQSGYTSLIVPGAGEANYDALEINPFETAKQRQEQEVRSLLNKLPADSIAIDPNMIGTVDKRAKSIRLKPGEIADLAASETVQAKSEIRPEVKGKNSALRRHLRKQRENVIDQRKMRIEKNLRNEKEARAKRRRLQNGEDDDDEDALKSVLSRFG</sequence>
<dbReference type="Gene3D" id="2.130.10.10">
    <property type="entry name" value="YVTN repeat-like/Quinoprotein amine dehydrogenase"/>
    <property type="match status" value="1"/>
</dbReference>
<keyword evidence="9" id="KW-1185">Reference proteome</keyword>
<evidence type="ECO:0000256" key="5">
    <source>
        <dbReference type="PROSITE-ProRule" id="PRU00221"/>
    </source>
</evidence>
<evidence type="ECO:0000256" key="4">
    <source>
        <dbReference type="ARBA" id="ARBA00023242"/>
    </source>
</evidence>
<dbReference type="PANTHER" id="PTHR14085">
    <property type="entry name" value="WD-REPEAT PROTEIN BING4"/>
    <property type="match status" value="1"/>
</dbReference>
<dbReference type="InterPro" id="IPR015943">
    <property type="entry name" value="WD40/YVTN_repeat-like_dom_sf"/>
</dbReference>
<dbReference type="SMART" id="SM01033">
    <property type="entry name" value="BING4CT"/>
    <property type="match status" value="1"/>
</dbReference>
<evidence type="ECO:0000313" key="8">
    <source>
        <dbReference type="EMBL" id="CAK9435957.1"/>
    </source>
</evidence>
<dbReference type="EMBL" id="OZ022405">
    <property type="protein sequence ID" value="CAK9435957.1"/>
    <property type="molecule type" value="Genomic_DNA"/>
</dbReference>
<name>A0ABP0ZGR5_9ASCO</name>
<evidence type="ECO:0000313" key="9">
    <source>
        <dbReference type="Proteomes" id="UP001497383"/>
    </source>
</evidence>
<reference evidence="8 9" key="1">
    <citation type="submission" date="2024-03" db="EMBL/GenBank/DDBJ databases">
        <authorList>
            <person name="Brejova B."/>
        </authorList>
    </citation>
    <scope>NUCLEOTIDE SEQUENCE [LARGE SCALE GENOMIC DNA]</scope>
    <source>
        <strain evidence="8 9">CBS 14171</strain>
    </source>
</reference>
<feature type="domain" description="BING4 C-terminal" evidence="7">
    <location>
        <begin position="382"/>
        <end position="461"/>
    </location>
</feature>
<feature type="repeat" description="WD" evidence="5">
    <location>
        <begin position="300"/>
        <end position="341"/>
    </location>
</feature>
<protein>
    <recommendedName>
        <fullName evidence="7">BING4 C-terminal domain-containing protein</fullName>
    </recommendedName>
</protein>
<dbReference type="InterPro" id="IPR001680">
    <property type="entry name" value="WD40_rpt"/>
</dbReference>
<dbReference type="Proteomes" id="UP001497383">
    <property type="component" value="Chromosome 1"/>
</dbReference>
<comment type="subcellular location">
    <subcellularLocation>
        <location evidence="1">Nucleus</location>
        <location evidence="1">Nucleolus</location>
    </subcellularLocation>
</comment>